<feature type="compositionally biased region" description="Basic and acidic residues" evidence="2">
    <location>
        <begin position="244"/>
        <end position="253"/>
    </location>
</feature>
<dbReference type="GO" id="GO:0043410">
    <property type="term" value="P:positive regulation of MAPK cascade"/>
    <property type="evidence" value="ECO:0007669"/>
    <property type="project" value="TreeGrafter"/>
</dbReference>
<dbReference type="SUPFAM" id="SSF50729">
    <property type="entry name" value="PH domain-like"/>
    <property type="match status" value="2"/>
</dbReference>
<dbReference type="InterPro" id="IPR050996">
    <property type="entry name" value="Docking_Protein_DOK"/>
</dbReference>
<evidence type="ECO:0000313" key="4">
    <source>
        <dbReference type="Ensembl" id="ENSCMIP00000028636.1"/>
    </source>
</evidence>
<feature type="compositionally biased region" description="Polar residues" evidence="2">
    <location>
        <begin position="260"/>
        <end position="270"/>
    </location>
</feature>
<dbReference type="FunCoup" id="A0A4W3IM78">
    <property type="interactions" value="87"/>
</dbReference>
<name>A0A4W3IM78_CALMI</name>
<dbReference type="SMART" id="SM01244">
    <property type="entry name" value="IRS"/>
    <property type="match status" value="1"/>
</dbReference>
<accession>A0A4W3IM78</accession>
<dbReference type="PROSITE" id="PS51064">
    <property type="entry name" value="IRS_PTB"/>
    <property type="match status" value="1"/>
</dbReference>
<dbReference type="STRING" id="7868.ENSCMIP00000028636"/>
<dbReference type="AlphaFoldDB" id="A0A4W3IM78"/>
<dbReference type="Proteomes" id="UP000314986">
    <property type="component" value="Unassembled WGS sequence"/>
</dbReference>
<dbReference type="GO" id="GO:0005737">
    <property type="term" value="C:cytoplasm"/>
    <property type="evidence" value="ECO:0007669"/>
    <property type="project" value="TreeGrafter"/>
</dbReference>
<dbReference type="PANTHER" id="PTHR21258">
    <property type="entry name" value="DOCKING PROTEIN RELATED"/>
    <property type="match status" value="1"/>
</dbReference>
<feature type="domain" description="IRS-type PTB" evidence="3">
    <location>
        <begin position="141"/>
        <end position="245"/>
    </location>
</feature>
<dbReference type="InParanoid" id="A0A4W3IM78"/>
<reference evidence="5" key="3">
    <citation type="journal article" date="2014" name="Nature">
        <title>Elephant shark genome provides unique insights into gnathostome evolution.</title>
        <authorList>
            <consortium name="International Elephant Shark Genome Sequencing Consortium"/>
            <person name="Venkatesh B."/>
            <person name="Lee A.P."/>
            <person name="Ravi V."/>
            <person name="Maurya A.K."/>
            <person name="Lian M.M."/>
            <person name="Swann J.B."/>
            <person name="Ohta Y."/>
            <person name="Flajnik M.F."/>
            <person name="Sutoh Y."/>
            <person name="Kasahara M."/>
            <person name="Hoon S."/>
            <person name="Gangu V."/>
            <person name="Roy S.W."/>
            <person name="Irimia M."/>
            <person name="Korzh V."/>
            <person name="Kondrychyn I."/>
            <person name="Lim Z.W."/>
            <person name="Tay B.H."/>
            <person name="Tohari S."/>
            <person name="Kong K.W."/>
            <person name="Ho S."/>
            <person name="Lorente-Galdos B."/>
            <person name="Quilez J."/>
            <person name="Marques-Bonet T."/>
            <person name="Raney B.J."/>
            <person name="Ingham P.W."/>
            <person name="Tay A."/>
            <person name="Hillier L.W."/>
            <person name="Minx P."/>
            <person name="Boehm T."/>
            <person name="Wilson R.K."/>
            <person name="Brenner S."/>
            <person name="Warren W.C."/>
        </authorList>
    </citation>
    <scope>NUCLEOTIDE SEQUENCE [LARGE SCALE GENOMIC DNA]</scope>
</reference>
<proteinExistence type="predicted"/>
<keyword evidence="5" id="KW-1185">Reference proteome</keyword>
<dbReference type="Ensembl" id="ENSCMIT00000029091.1">
    <property type="protein sequence ID" value="ENSCMIP00000028636.1"/>
    <property type="gene ID" value="ENSCMIG00000012420.1"/>
</dbReference>
<dbReference type="Gene3D" id="2.30.29.30">
    <property type="entry name" value="Pleckstrin-homology domain (PH domain)/Phosphotyrosine-binding domain (PTB)"/>
    <property type="match status" value="2"/>
</dbReference>
<dbReference type="Pfam" id="PF02174">
    <property type="entry name" value="IRS"/>
    <property type="match status" value="1"/>
</dbReference>
<reference evidence="4" key="4">
    <citation type="submission" date="2025-08" db="UniProtKB">
        <authorList>
            <consortium name="Ensembl"/>
        </authorList>
    </citation>
    <scope>IDENTIFICATION</scope>
</reference>
<dbReference type="PANTHER" id="PTHR21258:SF46">
    <property type="entry name" value="DOCKING PROTEIN 1"/>
    <property type="match status" value="1"/>
</dbReference>
<dbReference type="GO" id="GO:0007265">
    <property type="term" value="P:Ras protein signal transduction"/>
    <property type="evidence" value="ECO:0007669"/>
    <property type="project" value="TreeGrafter"/>
</dbReference>
<dbReference type="InterPro" id="IPR037751">
    <property type="entry name" value="Dok1/2/3_PTB"/>
</dbReference>
<keyword evidence="1" id="KW-0597">Phosphoprotein</keyword>
<dbReference type="InterPro" id="IPR011993">
    <property type="entry name" value="PH-like_dom_sf"/>
</dbReference>
<evidence type="ECO:0000313" key="5">
    <source>
        <dbReference type="Proteomes" id="UP000314986"/>
    </source>
</evidence>
<organism evidence="4 5">
    <name type="scientific">Callorhinchus milii</name>
    <name type="common">Ghost shark</name>
    <dbReference type="NCBI Taxonomy" id="7868"/>
    <lineage>
        <taxon>Eukaryota</taxon>
        <taxon>Metazoa</taxon>
        <taxon>Chordata</taxon>
        <taxon>Craniata</taxon>
        <taxon>Vertebrata</taxon>
        <taxon>Chondrichthyes</taxon>
        <taxon>Holocephali</taxon>
        <taxon>Chimaeriformes</taxon>
        <taxon>Callorhinchidae</taxon>
        <taxon>Callorhinchus</taxon>
    </lineage>
</organism>
<evidence type="ECO:0000259" key="3">
    <source>
        <dbReference type="PROSITE" id="PS51064"/>
    </source>
</evidence>
<dbReference type="CDD" id="cd01203">
    <property type="entry name" value="PTB_DOK1_DOK2_DOK3"/>
    <property type="match status" value="1"/>
</dbReference>
<sequence>WWNREHEGQKIWRKNWFVLYPASQHGISRLEFYDCKDGSNVSEKQATKKLDKKIIRLADCISITPLPGETCPKEMTAFSIETGEKLYTFAAEKLTSSEWVEKLCETAFPVGRHVLDSFCGANSKPVSLEMAENSLYYSREEVNEFWVAVQKTEAAERCGLHGRYLLKADQEALVLKDAKTKQPLYMWPYKLLRRYGRDKIMFSFEAGRRCESGAGNFTFETKHGNDIFLLVECGIREQKAQAEENRRSFHSSEQDLSGYPQVNSDPSSIYSDPVDAVKVPSRPQHRADSLYSDPLDNLCPAKEGKAPVPPRRGGRGEPLYADLYERVKYDPAGPVAFPRSGGRALDHIYDEPEGWGQQPLPDPSTIYDEAKTTDMGDAWKRKGTSEVVGHEVPYNPCMDDYLVPPVAKGGQEPGRGNFNCSNNCIYSMVVKSARSGQAGQEMSVDGEGVNIGASDV</sequence>
<evidence type="ECO:0000256" key="2">
    <source>
        <dbReference type="SAM" id="MobiDB-lite"/>
    </source>
</evidence>
<dbReference type="SMART" id="SM00310">
    <property type="entry name" value="PTBI"/>
    <property type="match status" value="1"/>
</dbReference>
<evidence type="ECO:0000256" key="1">
    <source>
        <dbReference type="ARBA" id="ARBA00022553"/>
    </source>
</evidence>
<reference evidence="5" key="1">
    <citation type="journal article" date="2006" name="Science">
        <title>Ancient noncoding elements conserved in the human genome.</title>
        <authorList>
            <person name="Venkatesh B."/>
            <person name="Kirkness E.F."/>
            <person name="Loh Y.H."/>
            <person name="Halpern A.L."/>
            <person name="Lee A.P."/>
            <person name="Johnson J."/>
            <person name="Dandona N."/>
            <person name="Viswanathan L.D."/>
            <person name="Tay A."/>
            <person name="Venter J.C."/>
            <person name="Strausberg R.L."/>
            <person name="Brenner S."/>
        </authorList>
    </citation>
    <scope>NUCLEOTIDE SEQUENCE [LARGE SCALE GENOMIC DNA]</scope>
</reference>
<dbReference type="InterPro" id="IPR002404">
    <property type="entry name" value="IRS_PTB"/>
</dbReference>
<dbReference type="GeneTree" id="ENSGT00940000155980"/>
<reference evidence="5" key="2">
    <citation type="journal article" date="2007" name="PLoS Biol.">
        <title>Survey sequencing and comparative analysis of the elephant shark (Callorhinchus milii) genome.</title>
        <authorList>
            <person name="Venkatesh B."/>
            <person name="Kirkness E.F."/>
            <person name="Loh Y.H."/>
            <person name="Halpern A.L."/>
            <person name="Lee A.P."/>
            <person name="Johnson J."/>
            <person name="Dandona N."/>
            <person name="Viswanathan L.D."/>
            <person name="Tay A."/>
            <person name="Venter J.C."/>
            <person name="Strausberg R.L."/>
            <person name="Brenner S."/>
        </authorList>
    </citation>
    <scope>NUCLEOTIDE SEQUENCE [LARGE SCALE GENOMIC DNA]</scope>
</reference>
<reference evidence="4" key="5">
    <citation type="submission" date="2025-09" db="UniProtKB">
        <authorList>
            <consortium name="Ensembl"/>
        </authorList>
    </citation>
    <scope>IDENTIFICATION</scope>
</reference>
<dbReference type="OMA" id="EFFDCKE"/>
<dbReference type="GO" id="GO:0007169">
    <property type="term" value="P:cell surface receptor protein tyrosine kinase signaling pathway"/>
    <property type="evidence" value="ECO:0007669"/>
    <property type="project" value="TreeGrafter"/>
</dbReference>
<feature type="region of interest" description="Disordered" evidence="2">
    <location>
        <begin position="244"/>
        <end position="315"/>
    </location>
</feature>
<protein>
    <recommendedName>
        <fullName evidence="3">IRS-type PTB domain-containing protein</fullName>
    </recommendedName>
</protein>